<evidence type="ECO:0000256" key="5">
    <source>
        <dbReference type="ARBA" id="ARBA00023004"/>
    </source>
</evidence>
<organism evidence="9 10">
    <name type="scientific">Aspergillus candidus</name>
    <dbReference type="NCBI Taxonomy" id="41067"/>
    <lineage>
        <taxon>Eukaryota</taxon>
        <taxon>Fungi</taxon>
        <taxon>Dikarya</taxon>
        <taxon>Ascomycota</taxon>
        <taxon>Pezizomycotina</taxon>
        <taxon>Eurotiomycetes</taxon>
        <taxon>Eurotiomycetidae</taxon>
        <taxon>Eurotiales</taxon>
        <taxon>Aspergillaceae</taxon>
        <taxon>Aspergillus</taxon>
        <taxon>Aspergillus subgen. Circumdati</taxon>
    </lineage>
</organism>
<keyword evidence="4" id="KW-0560">Oxidoreductase</keyword>
<feature type="transmembrane region" description="Helical" evidence="8">
    <location>
        <begin position="52"/>
        <end position="75"/>
    </location>
</feature>
<keyword evidence="10" id="KW-1185">Reference proteome</keyword>
<dbReference type="InterPro" id="IPR002401">
    <property type="entry name" value="Cyt_P450_E_grp-I"/>
</dbReference>
<dbReference type="InterPro" id="IPR036396">
    <property type="entry name" value="Cyt_P450_sf"/>
</dbReference>
<dbReference type="SUPFAM" id="SSF48264">
    <property type="entry name" value="Cytochrome P450"/>
    <property type="match status" value="1"/>
</dbReference>
<evidence type="ECO:0000313" key="10">
    <source>
        <dbReference type="Proteomes" id="UP000234585"/>
    </source>
</evidence>
<dbReference type="InterPro" id="IPR050121">
    <property type="entry name" value="Cytochrome_P450_monoxygenase"/>
</dbReference>
<dbReference type="EMBL" id="KZ559152">
    <property type="protein sequence ID" value="PLB36389.1"/>
    <property type="molecule type" value="Genomic_DNA"/>
</dbReference>
<dbReference type="GO" id="GO:0020037">
    <property type="term" value="F:heme binding"/>
    <property type="evidence" value="ECO:0007669"/>
    <property type="project" value="InterPro"/>
</dbReference>
<dbReference type="Gene3D" id="1.10.630.10">
    <property type="entry name" value="Cytochrome P450"/>
    <property type="match status" value="1"/>
</dbReference>
<dbReference type="OrthoDB" id="6692864at2759"/>
<dbReference type="Pfam" id="PF00067">
    <property type="entry name" value="p450"/>
    <property type="match status" value="1"/>
</dbReference>
<keyword evidence="3 7" id="KW-0479">Metal-binding</keyword>
<keyword evidence="6" id="KW-0503">Monooxygenase</keyword>
<evidence type="ECO:0000256" key="2">
    <source>
        <dbReference type="ARBA" id="ARBA00010617"/>
    </source>
</evidence>
<evidence type="ECO:0000256" key="3">
    <source>
        <dbReference type="ARBA" id="ARBA00022723"/>
    </source>
</evidence>
<dbReference type="CDD" id="cd11061">
    <property type="entry name" value="CYP67-like"/>
    <property type="match status" value="1"/>
</dbReference>
<keyword evidence="8" id="KW-0812">Transmembrane</keyword>
<accession>A0A2I2F6Y2</accession>
<evidence type="ECO:0000256" key="8">
    <source>
        <dbReference type="SAM" id="Phobius"/>
    </source>
</evidence>
<evidence type="ECO:0000256" key="1">
    <source>
        <dbReference type="ARBA" id="ARBA00001971"/>
    </source>
</evidence>
<dbReference type="GeneID" id="36522424"/>
<dbReference type="PRINTS" id="PR00385">
    <property type="entry name" value="P450"/>
</dbReference>
<gene>
    <name evidence="9" type="ORF">BDW47DRAFT_118854</name>
</gene>
<comment type="similarity">
    <text evidence="2">Belongs to the cytochrome P450 family.</text>
</comment>
<keyword evidence="7" id="KW-0349">Heme</keyword>
<feature type="binding site" description="axial binding residue" evidence="7">
    <location>
        <position position="473"/>
    </location>
    <ligand>
        <name>heme</name>
        <dbReference type="ChEBI" id="CHEBI:30413"/>
    </ligand>
    <ligandPart>
        <name>Fe</name>
        <dbReference type="ChEBI" id="CHEBI:18248"/>
    </ligandPart>
</feature>
<dbReference type="STRING" id="41067.A0A2I2F6Y2"/>
<dbReference type="AlphaFoldDB" id="A0A2I2F6Y2"/>
<dbReference type="GO" id="GO:0005506">
    <property type="term" value="F:iron ion binding"/>
    <property type="evidence" value="ECO:0007669"/>
    <property type="project" value="InterPro"/>
</dbReference>
<name>A0A2I2F6Y2_ASPCN</name>
<keyword evidence="5 7" id="KW-0408">Iron</keyword>
<dbReference type="PANTHER" id="PTHR24305:SF187">
    <property type="entry name" value="P450, PUTATIVE (EUROFUNG)-RELATED"/>
    <property type="match status" value="1"/>
</dbReference>
<protein>
    <submittedName>
        <fullName evidence="9">Cytochrome P450</fullName>
    </submittedName>
</protein>
<dbReference type="Proteomes" id="UP000234585">
    <property type="component" value="Unassembled WGS sequence"/>
</dbReference>
<evidence type="ECO:0000313" key="9">
    <source>
        <dbReference type="EMBL" id="PLB36389.1"/>
    </source>
</evidence>
<evidence type="ECO:0000256" key="7">
    <source>
        <dbReference type="PIRSR" id="PIRSR602401-1"/>
    </source>
</evidence>
<proteinExistence type="inferred from homology"/>
<keyword evidence="8" id="KW-1133">Transmembrane helix</keyword>
<sequence length="533" mass="60476">MTPARDMFLAIVASCSGLLLHWFCFRHGEWDTAAPSLLFGYGMMTLASTCVLSGRAILVTAAFHLFGVWASMLLYRMFFHRLSDFPGPCAARLSNFYVTFLSAKKLRLYEETQRLHGKYGDYVRLGPSELSIADPRAVKALYSTASPVTKGPFYTLFQPRTPLFTIRDKRVHTERRKAWDRAFSASALNGYEPRVFKYTMQLIDAIDRRTGAPMNVQEWFTFYSFDVMGDLTFGKAFNMLAEGKLSPILGTIQNTLSTAFGYFGHLPWVFSVFKKVPIANGQYHGFWRWVTSQLDERCAKKPAQNDIFTWLVKAYQQGPMSTQNTLDLQGDTFLSIVAGSDPSATALTNVFFHLATNPCVARDLQKTIDRLPPGHYKSLVKLDLLEGLINETFRLHPPAPSGTQRVTPPEGMFIGETWIPGNVIVQVPLHTVYLDPRAFDRPIEFIPERWTTRPELIRDKSVFIPFNGGPYACAGKQLALMELRLVIAEVLRRYDLALAPSQTEEAFWAQQKDHYTLGPSPLWLRFTRRSDQV</sequence>
<dbReference type="PRINTS" id="PR00463">
    <property type="entry name" value="EP450I"/>
</dbReference>
<evidence type="ECO:0000256" key="6">
    <source>
        <dbReference type="ARBA" id="ARBA00023033"/>
    </source>
</evidence>
<dbReference type="GO" id="GO:0016705">
    <property type="term" value="F:oxidoreductase activity, acting on paired donors, with incorporation or reduction of molecular oxygen"/>
    <property type="evidence" value="ECO:0007669"/>
    <property type="project" value="InterPro"/>
</dbReference>
<dbReference type="PANTHER" id="PTHR24305">
    <property type="entry name" value="CYTOCHROME P450"/>
    <property type="match status" value="1"/>
</dbReference>
<keyword evidence="8" id="KW-0472">Membrane</keyword>
<dbReference type="GO" id="GO:0004497">
    <property type="term" value="F:monooxygenase activity"/>
    <property type="evidence" value="ECO:0007669"/>
    <property type="project" value="UniProtKB-KW"/>
</dbReference>
<dbReference type="InterPro" id="IPR001128">
    <property type="entry name" value="Cyt_P450"/>
</dbReference>
<dbReference type="RefSeq" id="XP_024670401.1">
    <property type="nucleotide sequence ID" value="XM_024815264.1"/>
</dbReference>
<comment type="cofactor">
    <cofactor evidence="1 7">
        <name>heme</name>
        <dbReference type="ChEBI" id="CHEBI:30413"/>
    </cofactor>
</comment>
<evidence type="ECO:0000256" key="4">
    <source>
        <dbReference type="ARBA" id="ARBA00023002"/>
    </source>
</evidence>
<reference evidence="9 10" key="1">
    <citation type="submission" date="2017-12" db="EMBL/GenBank/DDBJ databases">
        <authorList>
            <consortium name="DOE Joint Genome Institute"/>
            <person name="Haridas S."/>
            <person name="Kjaerbolling I."/>
            <person name="Vesth T.C."/>
            <person name="Frisvad J.C."/>
            <person name="Nybo J.L."/>
            <person name="Theobald S."/>
            <person name="Kuo A."/>
            <person name="Bowyer P."/>
            <person name="Matsuda Y."/>
            <person name="Mondo S."/>
            <person name="Lyhne E.K."/>
            <person name="Kogle M.E."/>
            <person name="Clum A."/>
            <person name="Lipzen A."/>
            <person name="Salamov A."/>
            <person name="Ngan C.Y."/>
            <person name="Daum C."/>
            <person name="Chiniquy J."/>
            <person name="Barry K."/>
            <person name="LaButti K."/>
            <person name="Simmons B.A."/>
            <person name="Magnuson J.K."/>
            <person name="Mortensen U.H."/>
            <person name="Larsen T.O."/>
            <person name="Grigoriev I.V."/>
            <person name="Baker S.E."/>
            <person name="Andersen M.R."/>
            <person name="Nordberg H.P."/>
            <person name="Cantor M.N."/>
            <person name="Hua S.X."/>
        </authorList>
    </citation>
    <scope>NUCLEOTIDE SEQUENCE [LARGE SCALE GENOMIC DNA]</scope>
    <source>
        <strain evidence="9 10">CBS 102.13</strain>
    </source>
</reference>